<dbReference type="InterPro" id="IPR000792">
    <property type="entry name" value="Tscrpt_reg_LuxR_C"/>
</dbReference>
<dbReference type="GO" id="GO:0004016">
    <property type="term" value="F:adenylate cyclase activity"/>
    <property type="evidence" value="ECO:0007669"/>
    <property type="project" value="TreeGrafter"/>
</dbReference>
<reference evidence="5" key="2">
    <citation type="submission" date="2020-09" db="EMBL/GenBank/DDBJ databases">
        <authorList>
            <person name="Sun Q."/>
            <person name="Zhou Y."/>
        </authorList>
    </citation>
    <scope>NUCLEOTIDE SEQUENCE</scope>
    <source>
        <strain evidence="5">CGMCC 4.7308</strain>
    </source>
</reference>
<accession>A0A917WEK2</accession>
<dbReference type="GO" id="GO:0005524">
    <property type="term" value="F:ATP binding"/>
    <property type="evidence" value="ECO:0007669"/>
    <property type="project" value="UniProtKB-KW"/>
</dbReference>
<dbReference type="Gene3D" id="1.10.10.10">
    <property type="entry name" value="Winged helix-like DNA-binding domain superfamily/Winged helix DNA-binding domain"/>
    <property type="match status" value="1"/>
</dbReference>
<dbReference type="GO" id="GO:0003677">
    <property type="term" value="F:DNA binding"/>
    <property type="evidence" value="ECO:0007669"/>
    <property type="project" value="InterPro"/>
</dbReference>
<dbReference type="GO" id="GO:0006355">
    <property type="term" value="P:regulation of DNA-templated transcription"/>
    <property type="evidence" value="ECO:0007669"/>
    <property type="project" value="InterPro"/>
</dbReference>
<evidence type="ECO:0000256" key="1">
    <source>
        <dbReference type="ARBA" id="ARBA00022741"/>
    </source>
</evidence>
<evidence type="ECO:0000313" key="6">
    <source>
        <dbReference type="Proteomes" id="UP000655208"/>
    </source>
</evidence>
<comment type="caution">
    <text evidence="5">The sequence shown here is derived from an EMBL/GenBank/DDBJ whole genome shotgun (WGS) entry which is preliminary data.</text>
</comment>
<dbReference type="Pfam" id="PF13191">
    <property type="entry name" value="AAA_16"/>
    <property type="match status" value="1"/>
</dbReference>
<dbReference type="InterPro" id="IPR041664">
    <property type="entry name" value="AAA_16"/>
</dbReference>
<dbReference type="SUPFAM" id="SSF46894">
    <property type="entry name" value="C-terminal effector domain of the bipartite response regulators"/>
    <property type="match status" value="1"/>
</dbReference>
<dbReference type="SMART" id="SM00421">
    <property type="entry name" value="HTH_LUXR"/>
    <property type="match status" value="1"/>
</dbReference>
<reference evidence="5" key="1">
    <citation type="journal article" date="2014" name="Int. J. Syst. Evol. Microbiol.">
        <title>Complete genome sequence of Corynebacterium casei LMG S-19264T (=DSM 44701T), isolated from a smear-ripened cheese.</title>
        <authorList>
            <consortium name="US DOE Joint Genome Institute (JGI-PGF)"/>
            <person name="Walter F."/>
            <person name="Albersmeier A."/>
            <person name="Kalinowski J."/>
            <person name="Ruckert C."/>
        </authorList>
    </citation>
    <scope>NUCLEOTIDE SEQUENCE</scope>
    <source>
        <strain evidence="5">CGMCC 4.7308</strain>
    </source>
</reference>
<dbReference type="SUPFAM" id="SSF52540">
    <property type="entry name" value="P-loop containing nucleoside triphosphate hydrolases"/>
    <property type="match status" value="1"/>
</dbReference>
<sequence>MHWDEATLSTVQAAVDRARAGQPTVFFVEGEAGAGKTALLDELVSRAPGFHVLAAAASERATTPYDTLDRLGVAVPRTADGSFPGPFFAAQQVRAILDGAGDEPVLLRVDDLHWADPESVRALLALFERASGDRLLVAAAARTGEAHPEWLHWVDRSTAVLRLRLTGLDFLTAVRLARHRRPDLDAATIRLLWEHTAGNPLYLSALVAEHDDRALRRARVLPAPAAFADAVRSRVARTGPDAQRLVQAVAVLGPSTVPLYVAAEIADVDDPDTAAQALADAALVQLQETDTGVELQLAHALVRSAVYDGIALPERRRLHARAAELLGDGGGLEHRVAAASRFDAELATELVTAGWASYRQQLSRQGAQRLRWASTLTADPRLREARRLDALFLSVMQRDFALVRDELEALTSAGAPESPRQAAVAGAYALLRGHVAEASAMLETALEGWPDLPDGAADADGDEFLRYRLEALLAWARIGGGNSTEFLDGLALAVDRGLVDPALVGFVGFAQGLARVREQGAEAELDRLAPLPQDPVDVPLRMSFVLGWRGLLELVLGLFDRSLADQAELLRRVNAGLVSDTAAGGIGAYLATSYWSIGEWDLARLHFRMAAESGQATGVAPLLALFALEPASRGDTRAADEWMTRAELAAEGGLWPETPQNLVMARVVRLRAHGTAAERAELLPELQQRWPAALRGRGLIGVPWLSYTGLAAVWAGQVDLARELVDRMRSGSPRPPWTAAVAGWITGLVAEADGDPAAALEHLERAATLAPAPPLQRSYLLDDLLRLRADRGVTVDDGLAAEADRLFRGLGAARTPLSAPLPAAGAQSIDAPATPAPAPAGGPGPVPAGDVYGLSDRERDVVTLLASGMSYEQIARELFITRSTVGFHLGRVYAKAGVGSRHELTALLRSDPASFGLTGAGR</sequence>
<dbReference type="Proteomes" id="UP000655208">
    <property type="component" value="Unassembled WGS sequence"/>
</dbReference>
<dbReference type="PROSITE" id="PS00622">
    <property type="entry name" value="HTH_LUXR_1"/>
    <property type="match status" value="1"/>
</dbReference>
<feature type="domain" description="HTH luxR-type" evidence="4">
    <location>
        <begin position="847"/>
        <end position="912"/>
    </location>
</feature>
<evidence type="ECO:0000259" key="4">
    <source>
        <dbReference type="PROSITE" id="PS50043"/>
    </source>
</evidence>
<feature type="compositionally biased region" description="Pro residues" evidence="3">
    <location>
        <begin position="834"/>
        <end position="845"/>
    </location>
</feature>
<dbReference type="CDD" id="cd06170">
    <property type="entry name" value="LuxR_C_like"/>
    <property type="match status" value="1"/>
</dbReference>
<dbReference type="InterPro" id="IPR016032">
    <property type="entry name" value="Sig_transdc_resp-reg_C-effctor"/>
</dbReference>
<evidence type="ECO:0000256" key="2">
    <source>
        <dbReference type="ARBA" id="ARBA00022840"/>
    </source>
</evidence>
<dbReference type="PANTHER" id="PTHR16305:SF35">
    <property type="entry name" value="TRANSCRIPTIONAL ACTIVATOR DOMAIN"/>
    <property type="match status" value="1"/>
</dbReference>
<organism evidence="5 6">
    <name type="scientific">Nakamurella endophytica</name>
    <dbReference type="NCBI Taxonomy" id="1748367"/>
    <lineage>
        <taxon>Bacteria</taxon>
        <taxon>Bacillati</taxon>
        <taxon>Actinomycetota</taxon>
        <taxon>Actinomycetes</taxon>
        <taxon>Nakamurellales</taxon>
        <taxon>Nakamurellaceae</taxon>
        <taxon>Nakamurella</taxon>
    </lineage>
</organism>
<evidence type="ECO:0000313" key="5">
    <source>
        <dbReference type="EMBL" id="GGL98336.1"/>
    </source>
</evidence>
<evidence type="ECO:0000256" key="3">
    <source>
        <dbReference type="SAM" id="MobiDB-lite"/>
    </source>
</evidence>
<gene>
    <name evidence="5" type="ORF">GCM10011594_17800</name>
</gene>
<keyword evidence="6" id="KW-1185">Reference proteome</keyword>
<dbReference type="InterPro" id="IPR027417">
    <property type="entry name" value="P-loop_NTPase"/>
</dbReference>
<name>A0A917WEK2_9ACTN</name>
<dbReference type="RefSeq" id="WP_188941159.1">
    <property type="nucleotide sequence ID" value="NZ_BMNA01000003.1"/>
</dbReference>
<proteinExistence type="predicted"/>
<dbReference type="PRINTS" id="PR00038">
    <property type="entry name" value="HTHLUXR"/>
</dbReference>
<dbReference type="EMBL" id="BMNA01000003">
    <property type="protein sequence ID" value="GGL98336.1"/>
    <property type="molecule type" value="Genomic_DNA"/>
</dbReference>
<feature type="region of interest" description="Disordered" evidence="3">
    <location>
        <begin position="821"/>
        <end position="845"/>
    </location>
</feature>
<dbReference type="PROSITE" id="PS50043">
    <property type="entry name" value="HTH_LUXR_2"/>
    <property type="match status" value="1"/>
</dbReference>
<dbReference type="GO" id="GO:0005737">
    <property type="term" value="C:cytoplasm"/>
    <property type="evidence" value="ECO:0007669"/>
    <property type="project" value="TreeGrafter"/>
</dbReference>
<dbReference type="Pfam" id="PF00196">
    <property type="entry name" value="GerE"/>
    <property type="match status" value="1"/>
</dbReference>
<dbReference type="PANTHER" id="PTHR16305">
    <property type="entry name" value="TESTICULAR SOLUBLE ADENYLYL CYCLASE"/>
    <property type="match status" value="1"/>
</dbReference>
<keyword evidence="1" id="KW-0547">Nucleotide-binding</keyword>
<protein>
    <submittedName>
        <fullName evidence="5">LuxR family transcriptional regulator</fullName>
    </submittedName>
</protein>
<keyword evidence="2" id="KW-0067">ATP-binding</keyword>
<dbReference type="InterPro" id="IPR036388">
    <property type="entry name" value="WH-like_DNA-bd_sf"/>
</dbReference>
<dbReference type="AlphaFoldDB" id="A0A917WEK2"/>